<evidence type="ECO:0000256" key="2">
    <source>
        <dbReference type="ARBA" id="ARBA00010610"/>
    </source>
</evidence>
<dbReference type="Proteomes" id="UP000019146">
    <property type="component" value="Chromosome 2"/>
</dbReference>
<reference evidence="6 7" key="1">
    <citation type="journal article" date="2014" name="Genome Announc.">
        <title>Draft Genome Sequence of the Haloacid-Degrading Burkholderia caribensis Strain MBA4.</title>
        <authorList>
            <person name="Pan Y."/>
            <person name="Kong K.F."/>
            <person name="Tsang J.S."/>
        </authorList>
    </citation>
    <scope>NUCLEOTIDE SEQUENCE [LARGE SCALE GENOMIC DNA]</scope>
    <source>
        <strain evidence="6 7">MBA4</strain>
    </source>
</reference>
<protein>
    <submittedName>
        <fullName evidence="6">DNA-binding protein H-NS</fullName>
    </submittedName>
</protein>
<dbReference type="InterPro" id="IPR027444">
    <property type="entry name" value="H-NS_C_dom"/>
</dbReference>
<dbReference type="AlphaFoldDB" id="A0A0P0RHP0"/>
<feature type="domain" description="DNA-binding protein H-NS-like C-terminal" evidence="5">
    <location>
        <begin position="70"/>
        <end position="110"/>
    </location>
</feature>
<evidence type="ECO:0000259" key="5">
    <source>
        <dbReference type="SMART" id="SM00528"/>
    </source>
</evidence>
<feature type="domain" description="DNA-binding protein H-NS-like C-terminal" evidence="5">
    <location>
        <begin position="134"/>
        <end position="173"/>
    </location>
</feature>
<evidence type="ECO:0000256" key="3">
    <source>
        <dbReference type="ARBA" id="ARBA00022490"/>
    </source>
</evidence>
<dbReference type="EMBL" id="CP012747">
    <property type="protein sequence ID" value="ALL68284.1"/>
    <property type="molecule type" value="Genomic_DNA"/>
</dbReference>
<evidence type="ECO:0000313" key="7">
    <source>
        <dbReference type="Proteomes" id="UP000019146"/>
    </source>
</evidence>
<evidence type="ECO:0000256" key="4">
    <source>
        <dbReference type="ARBA" id="ARBA00023125"/>
    </source>
</evidence>
<dbReference type="PANTHER" id="PTHR38097">
    <property type="match status" value="1"/>
</dbReference>
<keyword evidence="3" id="KW-0963">Cytoplasm</keyword>
<organism evidence="6 7">
    <name type="scientific">Paraburkholderia caribensis MBA4</name>
    <dbReference type="NCBI Taxonomy" id="1323664"/>
    <lineage>
        <taxon>Bacteria</taxon>
        <taxon>Pseudomonadati</taxon>
        <taxon>Pseudomonadota</taxon>
        <taxon>Betaproteobacteria</taxon>
        <taxon>Burkholderiales</taxon>
        <taxon>Burkholderiaceae</taxon>
        <taxon>Paraburkholderia</taxon>
    </lineage>
</organism>
<evidence type="ECO:0000313" key="6">
    <source>
        <dbReference type="EMBL" id="ALL68284.1"/>
    </source>
</evidence>
<sequence>MQTLEAIEARIQKLRKQADAIERKQALGIVANIRALMDKHHLTIADIQAYEPVQRRGRKSMAKATVAVADAGHDGALAKYRDPKTGATWSGRGRKPAWIANAKNLAKYLIASVDGTTSNGTGKDARVKSVKPVKSKRRISPKYRDPKTGATWTGMGRAPAWIKDAKNRDTFLIA</sequence>
<dbReference type="GO" id="GO:0009295">
    <property type="term" value="C:nucleoid"/>
    <property type="evidence" value="ECO:0007669"/>
    <property type="project" value="UniProtKB-SubCell"/>
</dbReference>
<dbReference type="Gene3D" id="4.10.430.30">
    <property type="match status" value="2"/>
</dbReference>
<accession>A0A0P0RHP0</accession>
<keyword evidence="4 6" id="KW-0238">DNA-binding</keyword>
<dbReference type="Pfam" id="PF00816">
    <property type="entry name" value="Histone_HNS"/>
    <property type="match status" value="2"/>
</dbReference>
<dbReference type="GeneID" id="77168968"/>
<proteinExistence type="inferred from homology"/>
<comment type="subcellular location">
    <subcellularLocation>
        <location evidence="1">Cytoplasm</location>
        <location evidence="1">Nucleoid</location>
    </subcellularLocation>
</comment>
<dbReference type="GO" id="GO:0003677">
    <property type="term" value="F:DNA binding"/>
    <property type="evidence" value="ECO:0007669"/>
    <property type="project" value="UniProtKB-KW"/>
</dbReference>
<gene>
    <name evidence="6" type="ORF">K788_00003460</name>
</gene>
<comment type="similarity">
    <text evidence="2">Belongs to the histone-like protein H-NS family.</text>
</comment>
<evidence type="ECO:0000256" key="1">
    <source>
        <dbReference type="ARBA" id="ARBA00004453"/>
    </source>
</evidence>
<dbReference type="SMART" id="SM00528">
    <property type="entry name" value="HNS"/>
    <property type="match status" value="2"/>
</dbReference>
<dbReference type="KEGG" id="bcai:K788_00003460"/>
<dbReference type="PANTHER" id="PTHR38097:SF2">
    <property type="entry name" value="DNA-BINDING PROTEIN STPA"/>
    <property type="match status" value="1"/>
</dbReference>
<name>A0A0P0RHP0_9BURK</name>
<dbReference type="RefSeq" id="WP_036001933.1">
    <property type="nucleotide sequence ID" value="NZ_CP012747.1"/>
</dbReference>
<dbReference type="SUPFAM" id="SSF81273">
    <property type="entry name" value="H-NS histone-like proteins"/>
    <property type="match status" value="2"/>
</dbReference>